<evidence type="ECO:0000259" key="9">
    <source>
        <dbReference type="PROSITE" id="PS50048"/>
    </source>
</evidence>
<keyword evidence="7" id="KW-0539">Nucleus</keyword>
<dbReference type="PROSITE" id="PS00061">
    <property type="entry name" value="ADH_SHORT"/>
    <property type="match status" value="1"/>
</dbReference>
<dbReference type="PANTHER" id="PTHR42760">
    <property type="entry name" value="SHORT-CHAIN DEHYDROGENASES/REDUCTASES FAMILY MEMBER"/>
    <property type="match status" value="1"/>
</dbReference>
<keyword evidence="11" id="KW-1185">Reference proteome</keyword>
<comment type="similarity">
    <text evidence="1">Belongs to the short-chain dehydrogenases/reductases (SDR) family.</text>
</comment>
<dbReference type="OrthoDB" id="1393670at2759"/>
<dbReference type="AlphaFoldDB" id="A0A319EDD9"/>
<evidence type="ECO:0000256" key="8">
    <source>
        <dbReference type="SAM" id="MobiDB-lite"/>
    </source>
</evidence>
<dbReference type="InterPro" id="IPR036864">
    <property type="entry name" value="Zn2-C6_fun-type_DNA-bd_sf"/>
</dbReference>
<dbReference type="Pfam" id="PF00106">
    <property type="entry name" value="adh_short"/>
    <property type="match status" value="1"/>
</dbReference>
<dbReference type="PROSITE" id="PS00463">
    <property type="entry name" value="ZN2_CY6_FUNGAL_1"/>
    <property type="match status" value="1"/>
</dbReference>
<feature type="domain" description="Zn(2)-C6 fungal-type" evidence="9">
    <location>
        <begin position="20"/>
        <end position="51"/>
    </location>
</feature>
<keyword evidence="3" id="KW-0560">Oxidoreductase</keyword>
<dbReference type="EMBL" id="KZ826354">
    <property type="protein sequence ID" value="PYI05875.1"/>
    <property type="molecule type" value="Genomic_DNA"/>
</dbReference>
<dbReference type="InterPro" id="IPR001138">
    <property type="entry name" value="Zn2Cys6_DnaBD"/>
</dbReference>
<dbReference type="CDD" id="cd00067">
    <property type="entry name" value="GAL4"/>
    <property type="match status" value="1"/>
</dbReference>
<dbReference type="GO" id="GO:0008270">
    <property type="term" value="F:zinc ion binding"/>
    <property type="evidence" value="ECO:0007669"/>
    <property type="project" value="InterPro"/>
</dbReference>
<evidence type="ECO:0000256" key="4">
    <source>
        <dbReference type="ARBA" id="ARBA00023015"/>
    </source>
</evidence>
<dbReference type="STRING" id="1448318.A0A319EDD9"/>
<feature type="region of interest" description="Disordered" evidence="8">
    <location>
        <begin position="53"/>
        <end position="142"/>
    </location>
</feature>
<dbReference type="PROSITE" id="PS50048">
    <property type="entry name" value="ZN2_CY6_FUNGAL_2"/>
    <property type="match status" value="1"/>
</dbReference>
<evidence type="ECO:0000256" key="3">
    <source>
        <dbReference type="ARBA" id="ARBA00023002"/>
    </source>
</evidence>
<dbReference type="SUPFAM" id="SSF57701">
    <property type="entry name" value="Zn2/Cys6 DNA-binding domain"/>
    <property type="match status" value="1"/>
</dbReference>
<keyword evidence="2" id="KW-0521">NADP</keyword>
<protein>
    <submittedName>
        <fullName evidence="10">3-oxoacyl-reductase</fullName>
    </submittedName>
</protein>
<dbReference type="SUPFAM" id="SSF51735">
    <property type="entry name" value="NAD(P)-binding Rossmann-fold domains"/>
    <property type="match status" value="1"/>
</dbReference>
<dbReference type="PANTHER" id="PTHR42760:SF133">
    <property type="entry name" value="3-OXOACYL-[ACYL-CARRIER-PROTEIN] REDUCTASE"/>
    <property type="match status" value="1"/>
</dbReference>
<dbReference type="InterPro" id="IPR057326">
    <property type="entry name" value="KR_dom"/>
</dbReference>
<evidence type="ECO:0000256" key="5">
    <source>
        <dbReference type="ARBA" id="ARBA00023125"/>
    </source>
</evidence>
<keyword evidence="5" id="KW-0238">DNA-binding</keyword>
<dbReference type="GO" id="GO:0006633">
    <property type="term" value="P:fatty acid biosynthetic process"/>
    <property type="evidence" value="ECO:0007669"/>
    <property type="project" value="TreeGrafter"/>
</dbReference>
<dbReference type="InterPro" id="IPR020904">
    <property type="entry name" value="Sc_DH/Rdtase_CS"/>
</dbReference>
<feature type="compositionally biased region" description="Low complexity" evidence="8">
    <location>
        <begin position="111"/>
        <end position="127"/>
    </location>
</feature>
<dbReference type="VEuPathDB" id="FungiDB:BO78DRAFT_387319"/>
<evidence type="ECO:0000256" key="1">
    <source>
        <dbReference type="ARBA" id="ARBA00006484"/>
    </source>
</evidence>
<dbReference type="Pfam" id="PF00172">
    <property type="entry name" value="Zn_clus"/>
    <property type="match status" value="1"/>
</dbReference>
<dbReference type="GO" id="GO:0000981">
    <property type="term" value="F:DNA-binding transcription factor activity, RNA polymerase II-specific"/>
    <property type="evidence" value="ECO:0007669"/>
    <property type="project" value="InterPro"/>
</dbReference>
<dbReference type="PRINTS" id="PR00080">
    <property type="entry name" value="SDRFAMILY"/>
</dbReference>
<dbReference type="InterPro" id="IPR002347">
    <property type="entry name" value="SDR_fam"/>
</dbReference>
<dbReference type="GO" id="GO:0003677">
    <property type="term" value="F:DNA binding"/>
    <property type="evidence" value="ECO:0007669"/>
    <property type="project" value="UniProtKB-KW"/>
</dbReference>
<evidence type="ECO:0000256" key="7">
    <source>
        <dbReference type="ARBA" id="ARBA00023242"/>
    </source>
</evidence>
<reference evidence="10 11" key="1">
    <citation type="submission" date="2018-02" db="EMBL/GenBank/DDBJ databases">
        <title>The genomes of Aspergillus section Nigri reveals drivers in fungal speciation.</title>
        <authorList>
            <consortium name="DOE Joint Genome Institute"/>
            <person name="Vesth T.C."/>
            <person name="Nybo J."/>
            <person name="Theobald S."/>
            <person name="Brandl J."/>
            <person name="Frisvad J.C."/>
            <person name="Nielsen K.F."/>
            <person name="Lyhne E.K."/>
            <person name="Kogle M.E."/>
            <person name="Kuo A."/>
            <person name="Riley R."/>
            <person name="Clum A."/>
            <person name="Nolan M."/>
            <person name="Lipzen A."/>
            <person name="Salamov A."/>
            <person name="Henrissat B."/>
            <person name="Wiebenga A."/>
            <person name="De vries R.P."/>
            <person name="Grigoriev I.V."/>
            <person name="Mortensen U.H."/>
            <person name="Andersen M.R."/>
            <person name="Baker S.E."/>
        </authorList>
    </citation>
    <scope>NUCLEOTIDE SEQUENCE [LARGE SCALE GENOMIC DNA]</scope>
    <source>
        <strain evidence="10 11">CBS 121057</strain>
    </source>
</reference>
<accession>A0A319EDD9</accession>
<proteinExistence type="inferred from homology"/>
<dbReference type="PRINTS" id="PR00081">
    <property type="entry name" value="GDHRDH"/>
</dbReference>
<sequence length="662" mass="71537">MLAESEHAVSNGDPPKLRAACENCRQSKVKCNLSGKDTCIRCLRHGLPCRYRVANRSGKPKGSKNRATLRKLGQLQDDKKPTIPANGWTDPAGKGQPPRVSYDADHSVDATSPQDTSPTSQSNSPDSHGANMTDTTLLTDPTVEYPPLGETLPSAAPMFNPASMSPTFLQKEFITKGLTSCPLAVHIPNALQPCDCGNTLVYHGNRLRHMMVDSIHLRLDQMLQGIKIALSVCRNFLQCPNCHKDNTNLLFSVSILEITLQLFDYCITYEFSSQSAGDHSMIVGYGEYEMSADETRRIRRFLVRGRLLQGKEVLGLLKETVEMSRRMSPELRDLHGTDGLEGEWLQTILGGYEGMVETWLQAMSDSMCNKMDRLSQISSHLNFPRGLLANQVAIITGAGQGIGAETARLFANEGAKVIIADIDAEKATSTATTINTTHPNRALAVPGDILSDSYITDLIQKAAEFGNGKIHIIVNNAGFTWDGVIHKMTDKQWATMLAIHNTAPFKLVRAAAGYFRVKDGEPRVVINISSTSGVHGNAGQANYAVAKAGIIGLTKTIAKEWGPAFGVRANTIAFGFVTTRLTAAKEDGSFITTPDGTKVALGIPGKQLAGRKGDAQTQAYPDIPLGRPASAEEAARAILGVASPLFSYVSGETIRVTGGRNM</sequence>
<keyword evidence="4" id="KW-0805">Transcription regulation</keyword>
<organism evidence="10 11">
    <name type="scientific">Aspergillus sclerotiicarbonarius (strain CBS 121057 / IBT 28362)</name>
    <dbReference type="NCBI Taxonomy" id="1448318"/>
    <lineage>
        <taxon>Eukaryota</taxon>
        <taxon>Fungi</taxon>
        <taxon>Dikarya</taxon>
        <taxon>Ascomycota</taxon>
        <taxon>Pezizomycotina</taxon>
        <taxon>Eurotiomycetes</taxon>
        <taxon>Eurotiomycetidae</taxon>
        <taxon>Eurotiales</taxon>
        <taxon>Aspergillaceae</taxon>
        <taxon>Aspergillus</taxon>
        <taxon>Aspergillus subgen. Circumdati</taxon>
    </lineage>
</organism>
<dbReference type="GO" id="GO:0009893">
    <property type="term" value="P:positive regulation of metabolic process"/>
    <property type="evidence" value="ECO:0007669"/>
    <property type="project" value="UniProtKB-ARBA"/>
</dbReference>
<gene>
    <name evidence="10" type="ORF">BO78DRAFT_387319</name>
</gene>
<keyword evidence="6" id="KW-0804">Transcription</keyword>
<evidence type="ECO:0000256" key="6">
    <source>
        <dbReference type="ARBA" id="ARBA00023163"/>
    </source>
</evidence>
<dbReference type="GO" id="GO:0044550">
    <property type="term" value="P:secondary metabolite biosynthetic process"/>
    <property type="evidence" value="ECO:0007669"/>
    <property type="project" value="UniProtKB-ARBA"/>
</dbReference>
<name>A0A319EDD9_ASPSB</name>
<evidence type="ECO:0000313" key="10">
    <source>
        <dbReference type="EMBL" id="PYI05875.1"/>
    </source>
</evidence>
<dbReference type="Gene3D" id="4.10.240.10">
    <property type="entry name" value="Zn(2)-C6 fungal-type DNA-binding domain"/>
    <property type="match status" value="1"/>
</dbReference>
<dbReference type="SMART" id="SM00822">
    <property type="entry name" value="PKS_KR"/>
    <property type="match status" value="1"/>
</dbReference>
<evidence type="ECO:0000256" key="2">
    <source>
        <dbReference type="ARBA" id="ARBA00022857"/>
    </source>
</evidence>
<dbReference type="Proteomes" id="UP000248423">
    <property type="component" value="Unassembled WGS sequence"/>
</dbReference>
<dbReference type="SMART" id="SM00066">
    <property type="entry name" value="GAL4"/>
    <property type="match status" value="1"/>
</dbReference>
<dbReference type="InterPro" id="IPR036291">
    <property type="entry name" value="NAD(P)-bd_dom_sf"/>
</dbReference>
<evidence type="ECO:0000313" key="11">
    <source>
        <dbReference type="Proteomes" id="UP000248423"/>
    </source>
</evidence>
<dbReference type="Gene3D" id="3.40.50.720">
    <property type="entry name" value="NAD(P)-binding Rossmann-like Domain"/>
    <property type="match status" value="1"/>
</dbReference>
<feature type="compositionally biased region" description="Polar residues" evidence="8">
    <location>
        <begin position="130"/>
        <end position="139"/>
    </location>
</feature>
<dbReference type="GO" id="GO:0048038">
    <property type="term" value="F:quinone binding"/>
    <property type="evidence" value="ECO:0007669"/>
    <property type="project" value="TreeGrafter"/>
</dbReference>
<feature type="compositionally biased region" description="Basic residues" evidence="8">
    <location>
        <begin position="58"/>
        <end position="69"/>
    </location>
</feature>
<dbReference type="GO" id="GO:0016616">
    <property type="term" value="F:oxidoreductase activity, acting on the CH-OH group of donors, NAD or NADP as acceptor"/>
    <property type="evidence" value="ECO:0007669"/>
    <property type="project" value="TreeGrafter"/>
</dbReference>